<evidence type="ECO:0000313" key="2">
    <source>
        <dbReference type="Proteomes" id="UP000265798"/>
    </source>
</evidence>
<name>A0A396ZD51_9LEPT</name>
<sequence length="139" mass="16530">MNAVKPKRLLVNGEVVHYKRFWRRGRSLSQRIEQVVIESKLNLRDIAFKYSFDFYQNQNETMGPLYREHLADVIKGVRNTPRYVIAIEDSWKLPIETIRKIYQEDKEREKLGQLLDPDSIREFAIWYSGILKLSLAENS</sequence>
<proteinExistence type="predicted"/>
<protein>
    <submittedName>
        <fullName evidence="1">Uncharacterized protein</fullName>
    </submittedName>
</protein>
<accession>A0A396ZD51</accession>
<dbReference type="OrthoDB" id="342791at2"/>
<evidence type="ECO:0000313" key="1">
    <source>
        <dbReference type="EMBL" id="RHX93141.1"/>
    </source>
</evidence>
<dbReference type="Proteomes" id="UP000265798">
    <property type="component" value="Unassembled WGS sequence"/>
</dbReference>
<organism evidence="1 2">
    <name type="scientific">Leptospira stimsonii</name>
    <dbReference type="NCBI Taxonomy" id="2202203"/>
    <lineage>
        <taxon>Bacteria</taxon>
        <taxon>Pseudomonadati</taxon>
        <taxon>Spirochaetota</taxon>
        <taxon>Spirochaetia</taxon>
        <taxon>Leptospirales</taxon>
        <taxon>Leptospiraceae</taxon>
        <taxon>Leptospira</taxon>
    </lineage>
</organism>
<gene>
    <name evidence="1" type="ORF">DLM75_02015</name>
</gene>
<dbReference type="AlphaFoldDB" id="A0A396ZD51"/>
<comment type="caution">
    <text evidence="1">The sequence shown here is derived from an EMBL/GenBank/DDBJ whole genome shotgun (WGS) entry which is preliminary data.</text>
</comment>
<dbReference type="EMBL" id="QHCT01000001">
    <property type="protein sequence ID" value="RHX93141.1"/>
    <property type="molecule type" value="Genomic_DNA"/>
</dbReference>
<reference evidence="2" key="1">
    <citation type="submission" date="2018-05" db="EMBL/GenBank/DDBJ databases">
        <title>Leptospira yasudae sp. nov. and Leptospira stimsonii sp. nov., two pathogenic species of the genus Leptospira isolated from environmental sources.</title>
        <authorList>
            <person name="Casanovas-Massana A."/>
            <person name="Hamond C."/>
            <person name="Santos L.A."/>
            <person name="Hacker K.P."/>
            <person name="Balassiano I."/>
            <person name="Medeiros M.A."/>
            <person name="Reis M.G."/>
            <person name="Ko A.I."/>
            <person name="Wunder E.A."/>
        </authorList>
    </citation>
    <scope>NUCLEOTIDE SEQUENCE [LARGE SCALE GENOMIC DNA]</scope>
    <source>
        <strain evidence="2">Yale</strain>
    </source>
</reference>